<feature type="transmembrane region" description="Helical" evidence="12">
    <location>
        <begin position="193"/>
        <end position="211"/>
    </location>
</feature>
<comment type="subcellular location">
    <subcellularLocation>
        <location evidence="1">Cell membrane</location>
        <topology evidence="1">Multi-pass membrane protein</topology>
    </subcellularLocation>
</comment>
<keyword evidence="5 12" id="KW-0812">Transmembrane</keyword>
<dbReference type="PANTHER" id="PTHR42985:SF40">
    <property type="entry name" value="LD47995P-RELATED"/>
    <property type="match status" value="1"/>
</dbReference>
<feature type="transmembrane region" description="Helical" evidence="12">
    <location>
        <begin position="407"/>
        <end position="428"/>
    </location>
</feature>
<keyword evidence="7" id="KW-0915">Sodium</keyword>
<gene>
    <name evidence="14" type="primary">LOC100902408</name>
</gene>
<evidence type="ECO:0000256" key="4">
    <source>
        <dbReference type="ARBA" id="ARBA00022475"/>
    </source>
</evidence>
<feature type="transmembrane region" description="Helical" evidence="12">
    <location>
        <begin position="240"/>
        <end position="259"/>
    </location>
</feature>
<protein>
    <submittedName>
        <fullName evidence="14">Sodium-dependent multivitamin transporter</fullName>
    </submittedName>
</protein>
<sequence length="557" mass="61210">MSAPDSTTLGPLDFSVLGLTLIISAGIGIYYRFSGGRQRTAKEYLIADGNMSVLPVAFSLMASFMSAVTLLGVPKENYFHGTEFFIINIAYIIGTPIVCFVFLPVFYRLQTVSVYGYLEKRFGRPTRLLSSGIFIVQMVFYMSVVLYAPAVTLQAVTRLSRWYSIISVGIVCTFYCTIGGMKAVLWTDLFQSCLMFASMFAVLIAGTYRLGGLSNVMHEVIEGGRFNYGSFSFDPEERHTIWSLVFGGLFVYMSLYGVNQAQIQRLLSVKTLAQAQKAMFIQWPILTMLSFTSCFTGLVIYANFRGCDPYVTGKIQYPDQILPYFVMKYLGGIPALPGLFIAGIFSGALSTVSSAINSLAAVTFEDFVRPMYKEGTAHEGLLIKTIALFYGVICVLLTGIAERLGGVLQASFVFFGVGGGPLLGVFTLGMLSRRTGQKAALSGIVSGLLFGLWIGAGALFEAAKPNMLPLDNQRCPEELVVRNATLILSKSCSWYLPLCNISYQWYTFAAWLPTVLVGLLASLVWPNKLPDVELYLSPILKPEVSCGKESPTLRMRL</sequence>
<feature type="transmembrane region" description="Helical" evidence="12">
    <location>
        <begin position="12"/>
        <end position="31"/>
    </location>
</feature>
<dbReference type="KEGG" id="goe:100902408"/>
<feature type="transmembrane region" description="Helical" evidence="12">
    <location>
        <begin position="162"/>
        <end position="181"/>
    </location>
</feature>
<name>A0AAJ7L5I0_9ACAR</name>
<evidence type="ECO:0000256" key="6">
    <source>
        <dbReference type="ARBA" id="ARBA00022989"/>
    </source>
</evidence>
<dbReference type="NCBIfam" id="TIGR00813">
    <property type="entry name" value="sss"/>
    <property type="match status" value="1"/>
</dbReference>
<dbReference type="Proteomes" id="UP000694867">
    <property type="component" value="Unplaced"/>
</dbReference>
<feature type="transmembrane region" description="Helical" evidence="12">
    <location>
        <begin position="503"/>
        <end position="525"/>
    </location>
</feature>
<evidence type="ECO:0000256" key="1">
    <source>
        <dbReference type="ARBA" id="ARBA00004651"/>
    </source>
</evidence>
<keyword evidence="4" id="KW-1003">Cell membrane</keyword>
<feature type="transmembrane region" description="Helical" evidence="12">
    <location>
        <begin position="381"/>
        <end position="401"/>
    </location>
</feature>
<feature type="transmembrane region" description="Helical" evidence="12">
    <location>
        <begin position="440"/>
        <end position="460"/>
    </location>
</feature>
<dbReference type="Gene3D" id="1.20.1730.10">
    <property type="entry name" value="Sodium/glucose cotransporter"/>
    <property type="match status" value="1"/>
</dbReference>
<feature type="transmembrane region" description="Helical" evidence="12">
    <location>
        <begin position="52"/>
        <end position="73"/>
    </location>
</feature>
<dbReference type="GO" id="GO:0006814">
    <property type="term" value="P:sodium ion transport"/>
    <property type="evidence" value="ECO:0007669"/>
    <property type="project" value="UniProtKB-KW"/>
</dbReference>
<evidence type="ECO:0000256" key="2">
    <source>
        <dbReference type="ARBA" id="ARBA00006434"/>
    </source>
</evidence>
<dbReference type="GO" id="GO:0015293">
    <property type="term" value="F:symporter activity"/>
    <property type="evidence" value="ECO:0007669"/>
    <property type="project" value="TreeGrafter"/>
</dbReference>
<proteinExistence type="inferred from homology"/>
<evidence type="ECO:0000256" key="7">
    <source>
        <dbReference type="ARBA" id="ARBA00023053"/>
    </source>
</evidence>
<evidence type="ECO:0000256" key="9">
    <source>
        <dbReference type="ARBA" id="ARBA00023136"/>
    </source>
</evidence>
<evidence type="ECO:0000256" key="5">
    <source>
        <dbReference type="ARBA" id="ARBA00022692"/>
    </source>
</evidence>
<feature type="transmembrane region" description="Helical" evidence="12">
    <location>
        <begin position="335"/>
        <end position="360"/>
    </location>
</feature>
<feature type="transmembrane region" description="Helical" evidence="12">
    <location>
        <begin position="280"/>
        <end position="302"/>
    </location>
</feature>
<dbReference type="InterPro" id="IPR001734">
    <property type="entry name" value="Na/solute_symporter"/>
</dbReference>
<dbReference type="Pfam" id="PF00474">
    <property type="entry name" value="SSF"/>
    <property type="match status" value="1"/>
</dbReference>
<dbReference type="RefSeq" id="XP_018494776.1">
    <property type="nucleotide sequence ID" value="XM_018639260.1"/>
</dbReference>
<evidence type="ECO:0000313" key="13">
    <source>
        <dbReference type="Proteomes" id="UP000694867"/>
    </source>
</evidence>
<evidence type="ECO:0000256" key="11">
    <source>
        <dbReference type="RuleBase" id="RU362091"/>
    </source>
</evidence>
<evidence type="ECO:0000256" key="12">
    <source>
        <dbReference type="SAM" id="Phobius"/>
    </source>
</evidence>
<feature type="transmembrane region" description="Helical" evidence="12">
    <location>
        <begin position="85"/>
        <end position="107"/>
    </location>
</feature>
<keyword evidence="13" id="KW-1185">Reference proteome</keyword>
<keyword evidence="10" id="KW-0739">Sodium transport</keyword>
<reference evidence="14" key="1">
    <citation type="submission" date="2025-08" db="UniProtKB">
        <authorList>
            <consortium name="RefSeq"/>
        </authorList>
    </citation>
    <scope>IDENTIFICATION</scope>
</reference>
<dbReference type="PROSITE" id="PS50283">
    <property type="entry name" value="NA_SOLUT_SYMP_3"/>
    <property type="match status" value="1"/>
</dbReference>
<evidence type="ECO:0000256" key="10">
    <source>
        <dbReference type="ARBA" id="ARBA00023201"/>
    </source>
</evidence>
<dbReference type="InterPro" id="IPR038377">
    <property type="entry name" value="Na/Glc_symporter_sf"/>
</dbReference>
<feature type="transmembrane region" description="Helical" evidence="12">
    <location>
        <begin position="128"/>
        <end position="150"/>
    </location>
</feature>
<comment type="similarity">
    <text evidence="2 11">Belongs to the sodium:solute symporter (SSF) (TC 2.A.21) family.</text>
</comment>
<dbReference type="InterPro" id="IPR051163">
    <property type="entry name" value="Sodium:Solute_Symporter_SSF"/>
</dbReference>
<evidence type="ECO:0000256" key="3">
    <source>
        <dbReference type="ARBA" id="ARBA00022448"/>
    </source>
</evidence>
<keyword evidence="6 12" id="KW-1133">Transmembrane helix</keyword>
<evidence type="ECO:0000313" key="14">
    <source>
        <dbReference type="RefSeq" id="XP_018494776.1"/>
    </source>
</evidence>
<organism evidence="13 14">
    <name type="scientific">Galendromus occidentalis</name>
    <name type="common">western predatory mite</name>
    <dbReference type="NCBI Taxonomy" id="34638"/>
    <lineage>
        <taxon>Eukaryota</taxon>
        <taxon>Metazoa</taxon>
        <taxon>Ecdysozoa</taxon>
        <taxon>Arthropoda</taxon>
        <taxon>Chelicerata</taxon>
        <taxon>Arachnida</taxon>
        <taxon>Acari</taxon>
        <taxon>Parasitiformes</taxon>
        <taxon>Mesostigmata</taxon>
        <taxon>Gamasina</taxon>
        <taxon>Phytoseioidea</taxon>
        <taxon>Phytoseiidae</taxon>
        <taxon>Typhlodrominae</taxon>
        <taxon>Galendromus</taxon>
    </lineage>
</organism>
<dbReference type="GeneID" id="100902408"/>
<evidence type="ECO:0000256" key="8">
    <source>
        <dbReference type="ARBA" id="ARBA00023065"/>
    </source>
</evidence>
<keyword evidence="8" id="KW-0406">Ion transport</keyword>
<keyword evidence="3" id="KW-0813">Transport</keyword>
<dbReference type="GO" id="GO:0005886">
    <property type="term" value="C:plasma membrane"/>
    <property type="evidence" value="ECO:0007669"/>
    <property type="project" value="UniProtKB-SubCell"/>
</dbReference>
<keyword evidence="9 12" id="KW-0472">Membrane</keyword>
<dbReference type="CDD" id="cd11492">
    <property type="entry name" value="SLC5sbd_NIS-SMVT"/>
    <property type="match status" value="1"/>
</dbReference>
<dbReference type="AlphaFoldDB" id="A0AAJ7L5I0"/>
<accession>A0AAJ7L5I0</accession>
<dbReference type="PANTHER" id="PTHR42985">
    <property type="entry name" value="SODIUM-COUPLED MONOCARBOXYLATE TRANSPORTER"/>
    <property type="match status" value="1"/>
</dbReference>